<dbReference type="FunFam" id="3.40.1090.10:FF:000005">
    <property type="entry name" value="Patatin"/>
    <property type="match status" value="1"/>
</dbReference>
<feature type="short sequence motif" description="GXGXXG" evidence="6">
    <location>
        <begin position="24"/>
        <end position="29"/>
    </location>
</feature>
<dbReference type="EC" id="3.1.1.-" evidence="7"/>
<gene>
    <name evidence="9" type="ORF">DKX38_002728</name>
</gene>
<keyword evidence="5 6" id="KW-0443">Lipid metabolism</keyword>
<dbReference type="PANTHER" id="PTHR32176:SF110">
    <property type="entry name" value="PATATIN"/>
    <property type="match status" value="1"/>
</dbReference>
<evidence type="ECO:0000256" key="6">
    <source>
        <dbReference type="PROSITE-ProRule" id="PRU01161"/>
    </source>
</evidence>
<dbReference type="Pfam" id="PF01734">
    <property type="entry name" value="Patatin"/>
    <property type="match status" value="1"/>
</dbReference>
<dbReference type="SUPFAM" id="SSF52151">
    <property type="entry name" value="FabD/lysophospholipase-like"/>
    <property type="match status" value="1"/>
</dbReference>
<feature type="active site" description="Nucleophile" evidence="6">
    <location>
        <position position="64"/>
    </location>
</feature>
<organism evidence="9 10">
    <name type="scientific">Salix brachista</name>
    <dbReference type="NCBI Taxonomy" id="2182728"/>
    <lineage>
        <taxon>Eukaryota</taxon>
        <taxon>Viridiplantae</taxon>
        <taxon>Streptophyta</taxon>
        <taxon>Embryophyta</taxon>
        <taxon>Tracheophyta</taxon>
        <taxon>Spermatophyta</taxon>
        <taxon>Magnoliopsida</taxon>
        <taxon>eudicotyledons</taxon>
        <taxon>Gunneridae</taxon>
        <taxon>Pentapetalae</taxon>
        <taxon>rosids</taxon>
        <taxon>fabids</taxon>
        <taxon>Malpighiales</taxon>
        <taxon>Salicaceae</taxon>
        <taxon>Saliceae</taxon>
        <taxon>Salix</taxon>
    </lineage>
</organism>
<dbReference type="GO" id="GO:0016042">
    <property type="term" value="P:lipid catabolic process"/>
    <property type="evidence" value="ECO:0007669"/>
    <property type="project" value="UniProtKB-UniRule"/>
</dbReference>
<comment type="similarity">
    <text evidence="1 7">Belongs to the patatin family.</text>
</comment>
<comment type="domain">
    <text evidence="7">The nitrogen atoms of the two glycine residues in the GGXR motif define the oxyanion hole, and stabilize the oxyanion that forms during the nucleophilic attack by the catalytic serine during substrate cleavage.</text>
</comment>
<reference evidence="10" key="1">
    <citation type="journal article" date="2019" name="Gigascience">
        <title>De novo genome assembly of the endangered Acer yangbiense, a plant species with extremely small populations endemic to Yunnan Province, China.</title>
        <authorList>
            <person name="Yang J."/>
            <person name="Wariss H.M."/>
            <person name="Tao L."/>
            <person name="Zhang R."/>
            <person name="Yun Q."/>
            <person name="Hollingsworth P."/>
            <person name="Dao Z."/>
            <person name="Luo G."/>
            <person name="Guo H."/>
            <person name="Ma Y."/>
            <person name="Sun W."/>
        </authorList>
    </citation>
    <scope>NUCLEOTIDE SEQUENCE [LARGE SCALE GENOMIC DNA]</scope>
    <source>
        <strain evidence="10">cv. br00</strain>
    </source>
</reference>
<keyword evidence="4 6" id="KW-0442">Lipid degradation</keyword>
<evidence type="ECO:0000256" key="7">
    <source>
        <dbReference type="RuleBase" id="RU361262"/>
    </source>
</evidence>
<feature type="active site" description="Proton acceptor" evidence="6">
    <location>
        <position position="213"/>
    </location>
</feature>
<evidence type="ECO:0000259" key="8">
    <source>
        <dbReference type="PROSITE" id="PS51635"/>
    </source>
</evidence>
<comment type="function">
    <text evidence="7">Lipolytic acyl hydrolase (LAH).</text>
</comment>
<dbReference type="Gene3D" id="3.40.1090.10">
    <property type="entry name" value="Cytosolic phospholipase A2 catalytic domain"/>
    <property type="match status" value="1"/>
</dbReference>
<evidence type="ECO:0000313" key="9">
    <source>
        <dbReference type="EMBL" id="KAB5568935.1"/>
    </source>
</evidence>
<dbReference type="EMBL" id="VDCV01000002">
    <property type="protein sequence ID" value="KAB5568935.1"/>
    <property type="molecule type" value="Genomic_DNA"/>
</dbReference>
<accession>A0A5N5NMV0</accession>
<evidence type="ECO:0000256" key="1">
    <source>
        <dbReference type="ARBA" id="ARBA00010240"/>
    </source>
</evidence>
<feature type="domain" description="PNPLA" evidence="8">
    <location>
        <begin position="20"/>
        <end position="226"/>
    </location>
</feature>
<dbReference type="GO" id="GO:0047372">
    <property type="term" value="F:monoacylglycerol lipase activity"/>
    <property type="evidence" value="ECO:0007669"/>
    <property type="project" value="TreeGrafter"/>
</dbReference>
<dbReference type="GO" id="GO:0004620">
    <property type="term" value="F:phospholipase activity"/>
    <property type="evidence" value="ECO:0007669"/>
    <property type="project" value="TreeGrafter"/>
</dbReference>
<keyword evidence="10" id="KW-1185">Reference proteome</keyword>
<feature type="short sequence motif" description="GXSXG" evidence="6">
    <location>
        <begin position="62"/>
        <end position="66"/>
    </location>
</feature>
<feature type="short sequence motif" description="DGA/G" evidence="6">
    <location>
        <begin position="213"/>
        <end position="215"/>
    </location>
</feature>
<dbReference type="PANTHER" id="PTHR32176">
    <property type="entry name" value="XYLOSE ISOMERASE"/>
    <property type="match status" value="1"/>
</dbReference>
<keyword evidence="2 6" id="KW-0378">Hydrolase</keyword>
<evidence type="ECO:0000256" key="4">
    <source>
        <dbReference type="ARBA" id="ARBA00022963"/>
    </source>
</evidence>
<sequence>METTRSPHQPPTDENLVTVLSIDGGGIRGIIPGTILAFLESELQKLDGEDARLADYFDVISGTSTGGLVTAMLTAPNERNRPLFAAKDINAFYLDNSPKIFPQNWTPFAAASSLVKALKGPKYDGKYLHRIVKEKLGDKRLHETLTNVVIPTFDIKYLQPAIFSSYQVTNDPSTDALLSDICIGTSAAPTYLPAHYFETEDPEGKKRDFNLVDGGVAANNPTLVAMSEVSKVINRDSPGFFPIKPTDCGRFLVLSLGTGTAKTEEKYDANEAASWGVLGWLTSNNSSPLVDVFSQASSDMEDTLTGTLASVDIATKKNLKNLVKVGKELLKKPVSRVNLETGVYEPVDKLTNEEALVKFAKILSRQKQLRQAS</sequence>
<proteinExistence type="inferred from homology"/>
<comment type="caution">
    <text evidence="9">The sequence shown here is derived from an EMBL/GenBank/DDBJ whole genome shotgun (WGS) entry which is preliminary data.</text>
</comment>
<dbReference type="InterPro" id="IPR016035">
    <property type="entry name" value="Acyl_Trfase/lysoPLipase"/>
</dbReference>
<evidence type="ECO:0000256" key="2">
    <source>
        <dbReference type="ARBA" id="ARBA00022801"/>
    </source>
</evidence>
<dbReference type="InterPro" id="IPR002641">
    <property type="entry name" value="PNPLA_dom"/>
</dbReference>
<name>A0A5N5NMV0_9ROSI</name>
<evidence type="ECO:0000256" key="5">
    <source>
        <dbReference type="ARBA" id="ARBA00023098"/>
    </source>
</evidence>
<dbReference type="Proteomes" id="UP000326939">
    <property type="component" value="Chromosome 2"/>
</dbReference>
<evidence type="ECO:0000313" key="10">
    <source>
        <dbReference type="Proteomes" id="UP000326939"/>
    </source>
</evidence>
<evidence type="ECO:0000256" key="3">
    <source>
        <dbReference type="ARBA" id="ARBA00022821"/>
    </source>
</evidence>
<dbReference type="AlphaFoldDB" id="A0A5N5NMV0"/>
<dbReference type="PROSITE" id="PS51635">
    <property type="entry name" value="PNPLA"/>
    <property type="match status" value="1"/>
</dbReference>
<dbReference type="GO" id="GO:0006952">
    <property type="term" value="P:defense response"/>
    <property type="evidence" value="ECO:0007669"/>
    <property type="project" value="UniProtKB-KW"/>
</dbReference>
<keyword evidence="3" id="KW-0611">Plant defense</keyword>
<protein>
    <recommendedName>
        <fullName evidence="7">Patatin</fullName>
        <ecNumber evidence="7">3.1.1.-</ecNumber>
    </recommendedName>
</protein>